<evidence type="ECO:0000313" key="1">
    <source>
        <dbReference type="EMBL" id="CAK9264117.1"/>
    </source>
</evidence>
<evidence type="ECO:0000313" key="2">
    <source>
        <dbReference type="Proteomes" id="UP001497444"/>
    </source>
</evidence>
<keyword evidence="2" id="KW-1185">Reference proteome</keyword>
<accession>A0ABP0WF77</accession>
<reference evidence="1" key="1">
    <citation type="submission" date="2024-02" db="EMBL/GenBank/DDBJ databases">
        <authorList>
            <consortium name="ELIXIR-Norway"/>
            <consortium name="Elixir Norway"/>
        </authorList>
    </citation>
    <scope>NUCLEOTIDE SEQUENCE</scope>
</reference>
<name>A0ABP0WF77_9BRYO</name>
<dbReference type="Proteomes" id="UP001497444">
    <property type="component" value="Chromosome 16"/>
</dbReference>
<protein>
    <submittedName>
        <fullName evidence="1">Uncharacterized protein</fullName>
    </submittedName>
</protein>
<sequence length="116" mass="13128">MENWYQKMKASSARDPCTVRSCNHVRLLYPVKNTSQTKDPSVTKIHAPPKVIEMNLLQIPNPIQPVYLSLLQKILDLFSRCRNQGKCHLVCPKESNTDALVSSFSKSLSICFVVPL</sequence>
<gene>
    <name evidence="1" type="ORF">CSSPJE1EN1_LOCUS9595</name>
</gene>
<organism evidence="1 2">
    <name type="scientific">Sphagnum jensenii</name>
    <dbReference type="NCBI Taxonomy" id="128206"/>
    <lineage>
        <taxon>Eukaryota</taxon>
        <taxon>Viridiplantae</taxon>
        <taxon>Streptophyta</taxon>
        <taxon>Embryophyta</taxon>
        <taxon>Bryophyta</taxon>
        <taxon>Sphagnophytina</taxon>
        <taxon>Sphagnopsida</taxon>
        <taxon>Sphagnales</taxon>
        <taxon>Sphagnaceae</taxon>
        <taxon>Sphagnum</taxon>
    </lineage>
</organism>
<proteinExistence type="predicted"/>
<dbReference type="EMBL" id="OZ020111">
    <property type="protein sequence ID" value="CAK9264117.1"/>
    <property type="molecule type" value="Genomic_DNA"/>
</dbReference>